<feature type="domain" description="VanZ-like" evidence="2">
    <location>
        <begin position="88"/>
        <end position="158"/>
    </location>
</feature>
<dbReference type="InterPro" id="IPR006976">
    <property type="entry name" value="VanZ-like"/>
</dbReference>
<name>A0A930YKS6_9ACTN</name>
<dbReference type="EMBL" id="JADKPN010000006">
    <property type="protein sequence ID" value="MBF4763920.1"/>
    <property type="molecule type" value="Genomic_DNA"/>
</dbReference>
<dbReference type="Proteomes" id="UP000640489">
    <property type="component" value="Unassembled WGS sequence"/>
</dbReference>
<feature type="transmembrane region" description="Helical" evidence="1">
    <location>
        <begin position="116"/>
        <end position="137"/>
    </location>
</feature>
<reference evidence="3" key="1">
    <citation type="submission" date="2020-11" db="EMBL/GenBank/DDBJ databases">
        <title>Nocardioides sp. nov., isolated from Soil of Cynanchum wilfordii Hemsley rhizosphere.</title>
        <authorList>
            <person name="Lee J.-S."/>
            <person name="Suh M.K."/>
            <person name="Kim J.-S."/>
        </authorList>
    </citation>
    <scope>NUCLEOTIDE SEQUENCE</scope>
    <source>
        <strain evidence="3">KCTC 19275</strain>
    </source>
</reference>
<dbReference type="AlphaFoldDB" id="A0A930YKS6"/>
<gene>
    <name evidence="3" type="ORF">ISU07_12355</name>
</gene>
<feature type="transmembrane region" description="Helical" evidence="1">
    <location>
        <begin position="143"/>
        <end position="164"/>
    </location>
</feature>
<feature type="transmembrane region" description="Helical" evidence="1">
    <location>
        <begin position="17"/>
        <end position="35"/>
    </location>
</feature>
<evidence type="ECO:0000313" key="4">
    <source>
        <dbReference type="Proteomes" id="UP000640489"/>
    </source>
</evidence>
<keyword evidence="1" id="KW-0812">Transmembrane</keyword>
<keyword evidence="1" id="KW-0472">Membrane</keyword>
<evidence type="ECO:0000313" key="3">
    <source>
        <dbReference type="EMBL" id="MBF4763920.1"/>
    </source>
</evidence>
<organism evidence="3 4">
    <name type="scientific">Nocardioides islandensis</name>
    <dbReference type="NCBI Taxonomy" id="433663"/>
    <lineage>
        <taxon>Bacteria</taxon>
        <taxon>Bacillati</taxon>
        <taxon>Actinomycetota</taxon>
        <taxon>Actinomycetes</taxon>
        <taxon>Propionibacteriales</taxon>
        <taxon>Nocardioidaceae</taxon>
        <taxon>Nocardioides</taxon>
    </lineage>
</organism>
<dbReference type="Pfam" id="PF04892">
    <property type="entry name" value="VanZ"/>
    <property type="match status" value="1"/>
</dbReference>
<sequence>MSDLVTVAWSILRQPNVWVAFALLCVGTVNQFSRFAKARGWPRDRVYAGRAAAAAMSMALSVTLARVTPGLSVDWRGCGGGTGLPVDDAEAVLNVVLLVPWGVAAAYALRRFWPVFLAGVGASLLVELVQGLLGNGTCHSDDLVRNCVGAAVGAGIGLVLAHVYGSGTTPGTTKGGG</sequence>
<keyword evidence="4" id="KW-1185">Reference proteome</keyword>
<feature type="transmembrane region" description="Helical" evidence="1">
    <location>
        <begin position="47"/>
        <end position="67"/>
    </location>
</feature>
<comment type="caution">
    <text evidence="3">The sequence shown here is derived from an EMBL/GenBank/DDBJ whole genome shotgun (WGS) entry which is preliminary data.</text>
</comment>
<evidence type="ECO:0000259" key="2">
    <source>
        <dbReference type="Pfam" id="PF04892"/>
    </source>
</evidence>
<accession>A0A930YKS6</accession>
<evidence type="ECO:0000256" key="1">
    <source>
        <dbReference type="SAM" id="Phobius"/>
    </source>
</evidence>
<keyword evidence="1" id="KW-1133">Transmembrane helix</keyword>
<protein>
    <submittedName>
        <fullName evidence="3">VanZ family protein</fullName>
    </submittedName>
</protein>
<proteinExistence type="predicted"/>
<dbReference type="RefSeq" id="WP_194707092.1">
    <property type="nucleotide sequence ID" value="NZ_JADKPN010000006.1"/>
</dbReference>